<dbReference type="PRINTS" id="PR00313">
    <property type="entry name" value="CABNDNGRPT"/>
</dbReference>
<reference evidence="4 5" key="1">
    <citation type="submission" date="2018-05" db="EMBL/GenBank/DDBJ databases">
        <title>Acuticoccus sediminis sp. nov., isolated from deep-sea sediment of Indian Ocean.</title>
        <authorList>
            <person name="Liu X."/>
            <person name="Lai Q."/>
            <person name="Du Y."/>
            <person name="Sun F."/>
            <person name="Zhang X."/>
            <person name="Wang S."/>
            <person name="Shao Z."/>
        </authorList>
    </citation>
    <scope>NUCLEOTIDE SEQUENCE [LARGE SCALE GENOMIC DNA]</scope>
    <source>
        <strain evidence="4 5">PTG4-2</strain>
    </source>
</reference>
<accession>A0A8B2NT56</accession>
<evidence type="ECO:0000256" key="3">
    <source>
        <dbReference type="SAM" id="MobiDB-lite"/>
    </source>
</evidence>
<comment type="caution">
    <text evidence="4">The sequence shown here is derived from an EMBL/GenBank/DDBJ whole genome shotgun (WGS) entry which is preliminary data.</text>
</comment>
<evidence type="ECO:0008006" key="6">
    <source>
        <dbReference type="Google" id="ProtNLM"/>
    </source>
</evidence>
<dbReference type="InterPro" id="IPR001343">
    <property type="entry name" value="Hemolysn_Ca-bd"/>
</dbReference>
<sequence>MAHLNPSYEFFETYLKSFADQYYSVDLAALNSSGVVGTAILGVDLDERTVDISISAENLTPNVAHAQHIHGLMDADGNPVDSTTPTLADDADRDGFVEVLEGVPSYGDVLLPLDNPDGMFPMTAADGSLSFIRSYSLDDDSQFVSPVTGTQYQGDDILPAELRELVLHGLVVPDGEGEGTGNEVGGGANGFLPILPAAAGEFEEVDLAQALDILEDQQADAGQRIVGTNGADDQQGTIGDDIIIGRGGDDEMLGRGGDDILNAGSGMDVARGGEGDDMIAGRTGSDTLVGNEGDDHIEGNKGNDVVAGQEGADVLDGGYGRDTVLGGDGADTLHGGSQADEMNGGEGDDLLFGGSGSDMLIGGSGNDTIVGDLGFDTAVGGAGEDMFVITSGAGALLISDFDIDEDVIAVQDMDLSPGELTFSGDTIRDGDGDLVARFTDGMDATQLTTDDIATFMPFV</sequence>
<feature type="region of interest" description="Disordered" evidence="3">
    <location>
        <begin position="264"/>
        <end position="304"/>
    </location>
</feature>
<evidence type="ECO:0000256" key="2">
    <source>
        <dbReference type="ARBA" id="ARBA00022525"/>
    </source>
</evidence>
<dbReference type="Pfam" id="PF00353">
    <property type="entry name" value="HemolysinCabind"/>
    <property type="match status" value="4"/>
</dbReference>
<dbReference type="InterPro" id="IPR050557">
    <property type="entry name" value="RTX_toxin/Mannuronan_C5-epim"/>
</dbReference>
<dbReference type="AlphaFoldDB" id="A0A8B2NT56"/>
<dbReference type="Proteomes" id="UP000249590">
    <property type="component" value="Unassembled WGS sequence"/>
</dbReference>
<dbReference type="SUPFAM" id="SSF51120">
    <property type="entry name" value="beta-Roll"/>
    <property type="match status" value="1"/>
</dbReference>
<organism evidence="4 5">
    <name type="scientific">Acuticoccus sediminis</name>
    <dbReference type="NCBI Taxonomy" id="2184697"/>
    <lineage>
        <taxon>Bacteria</taxon>
        <taxon>Pseudomonadati</taxon>
        <taxon>Pseudomonadota</taxon>
        <taxon>Alphaproteobacteria</taxon>
        <taxon>Hyphomicrobiales</taxon>
        <taxon>Amorphaceae</taxon>
        <taxon>Acuticoccus</taxon>
    </lineage>
</organism>
<dbReference type="GO" id="GO:0005576">
    <property type="term" value="C:extracellular region"/>
    <property type="evidence" value="ECO:0007669"/>
    <property type="project" value="UniProtKB-SubCell"/>
</dbReference>
<dbReference type="OrthoDB" id="7433198at2"/>
<evidence type="ECO:0000256" key="1">
    <source>
        <dbReference type="ARBA" id="ARBA00004613"/>
    </source>
</evidence>
<evidence type="ECO:0000313" key="4">
    <source>
        <dbReference type="EMBL" id="RAI02121.1"/>
    </source>
</evidence>
<dbReference type="GO" id="GO:0005509">
    <property type="term" value="F:calcium ion binding"/>
    <property type="evidence" value="ECO:0007669"/>
    <property type="project" value="InterPro"/>
</dbReference>
<dbReference type="PANTHER" id="PTHR38340">
    <property type="entry name" value="S-LAYER PROTEIN"/>
    <property type="match status" value="1"/>
</dbReference>
<name>A0A8B2NT56_9HYPH</name>
<gene>
    <name evidence="4" type="ORF">DLJ53_12170</name>
</gene>
<dbReference type="PANTHER" id="PTHR38340:SF1">
    <property type="entry name" value="S-LAYER PROTEIN"/>
    <property type="match status" value="1"/>
</dbReference>
<dbReference type="Gene3D" id="2.150.10.10">
    <property type="entry name" value="Serralysin-like metalloprotease, C-terminal"/>
    <property type="match status" value="3"/>
</dbReference>
<evidence type="ECO:0000313" key="5">
    <source>
        <dbReference type="Proteomes" id="UP000249590"/>
    </source>
</evidence>
<dbReference type="EMBL" id="QHHQ01000002">
    <property type="protein sequence ID" value="RAI02121.1"/>
    <property type="molecule type" value="Genomic_DNA"/>
</dbReference>
<dbReference type="RefSeq" id="WP_111345470.1">
    <property type="nucleotide sequence ID" value="NZ_QHHQ01000002.1"/>
</dbReference>
<keyword evidence="2" id="KW-0964">Secreted</keyword>
<protein>
    <recommendedName>
        <fullName evidence="6">Hemolysin-type calcium-binding repeat-containing protein</fullName>
    </recommendedName>
</protein>
<dbReference type="InterPro" id="IPR011049">
    <property type="entry name" value="Serralysin-like_metalloprot_C"/>
</dbReference>
<comment type="subcellular location">
    <subcellularLocation>
        <location evidence="1">Secreted</location>
    </subcellularLocation>
</comment>
<keyword evidence="5" id="KW-1185">Reference proteome</keyword>
<proteinExistence type="predicted"/>